<dbReference type="PRINTS" id="PR00496">
    <property type="entry name" value="NAPIN"/>
</dbReference>
<evidence type="ECO:0000259" key="3">
    <source>
        <dbReference type="SMART" id="SM00499"/>
    </source>
</evidence>
<dbReference type="SMART" id="SM00499">
    <property type="entry name" value="AAI"/>
    <property type="match status" value="1"/>
</dbReference>
<accession>J3S6X8</accession>
<reference evidence="4" key="1">
    <citation type="journal article" date="2012" name="PLoS ONE">
        <title>Selection of Reliable Reference Genes for Gene Expression Studies Using Real-Time PCR in Tung Tree during Seed Development.</title>
        <authorList>
            <person name="Han X."/>
            <person name="Lu M."/>
            <person name="Chen Y."/>
            <person name="Zhan Z."/>
            <person name="Cui Q."/>
            <person name="Wang Y."/>
        </authorList>
    </citation>
    <scope>NUCLEOTIDE SEQUENCE</scope>
</reference>
<dbReference type="Pfam" id="PF00234">
    <property type="entry name" value="Tryp_alpha_amyl"/>
    <property type="match status" value="1"/>
</dbReference>
<name>J3S6X8_VERFO</name>
<evidence type="ECO:0000313" key="4">
    <source>
        <dbReference type="EMBL" id="AFJ04524.1"/>
    </source>
</evidence>
<dbReference type="InterPro" id="IPR016140">
    <property type="entry name" value="Bifunc_inhib/LTP/seed_store"/>
</dbReference>
<protein>
    <submittedName>
        <fullName evidence="4">2S albumin</fullName>
    </submittedName>
</protein>
<dbReference type="InterPro" id="IPR000617">
    <property type="entry name" value="Napin/2SS/CON"/>
</dbReference>
<comment type="similarity">
    <text evidence="1">Belongs to the 2S seed storage albumins family.</text>
</comment>
<dbReference type="PANTHER" id="PTHR35496:SF18">
    <property type="entry name" value="BIFUNCTIONAL INHIBITOR_PLANT LIPID TRANSFER PROTEIN_SEED STORAGE HELICAL DOMAIN-CONTAINING PROTEIN"/>
    <property type="match status" value="1"/>
</dbReference>
<dbReference type="PANTHER" id="PTHR35496">
    <property type="entry name" value="2S SEED STORAGE PROTEIN 1-RELATED"/>
    <property type="match status" value="1"/>
</dbReference>
<dbReference type="InterPro" id="IPR036312">
    <property type="entry name" value="Bifun_inhib/LTP/seed_sf"/>
</dbReference>
<dbReference type="EMBL" id="JQ680046">
    <property type="protein sequence ID" value="AFJ04524.1"/>
    <property type="molecule type" value="mRNA"/>
</dbReference>
<feature type="domain" description="Bifunctional inhibitor/plant lipid transfer protein/seed storage helical" evidence="3">
    <location>
        <begin position="54"/>
        <end position="147"/>
    </location>
</feature>
<gene>
    <name evidence="4" type="primary">Alb</name>
</gene>
<evidence type="ECO:0000256" key="2">
    <source>
        <dbReference type="SAM" id="SignalP"/>
    </source>
</evidence>
<dbReference type="AlphaFoldDB" id="J3S6X8"/>
<keyword evidence="2" id="KW-0732">Signal</keyword>
<evidence type="ECO:0000256" key="1">
    <source>
        <dbReference type="ARBA" id="ARBA00008262"/>
    </source>
</evidence>
<dbReference type="SMR" id="J3S6X8"/>
<feature type="chain" id="PRO_5003777058" evidence="2">
    <location>
        <begin position="21"/>
        <end position="155"/>
    </location>
</feature>
<dbReference type="SUPFAM" id="SSF47699">
    <property type="entry name" value="Bifunctional inhibitor/lipid-transfer protein/seed storage 2S albumin"/>
    <property type="match status" value="1"/>
</dbReference>
<feature type="signal peptide" evidence="2">
    <location>
        <begin position="1"/>
        <end position="20"/>
    </location>
</feature>
<proteinExistence type="evidence at transcript level"/>
<dbReference type="GO" id="GO:0045735">
    <property type="term" value="F:nutrient reservoir activity"/>
    <property type="evidence" value="ECO:0007669"/>
    <property type="project" value="InterPro"/>
</dbReference>
<sequence>MPKLTFLLASFIALLLLVDASIYRTNVIVQDDADADADADAENQSSYQGYRTSCGVQIQRQQKLRRCQEYIRQQMASTRRAYDNQWRVRQECCNQLQRVDARCRCNGLTQAIQQQESEGRLQGFDVRQAFNLARELPSECGVSPRVCRFQQRWGF</sequence>
<dbReference type="Gene3D" id="1.10.110.10">
    <property type="entry name" value="Plant lipid-transfer and hydrophobic proteins"/>
    <property type="match status" value="1"/>
</dbReference>
<dbReference type="CDD" id="cd00261">
    <property type="entry name" value="AAI_SS"/>
    <property type="match status" value="1"/>
</dbReference>
<organism evidence="4">
    <name type="scientific">Vernicia fordii</name>
    <name type="common">Tung</name>
    <name type="synonym">Aleurites fordii</name>
    <dbReference type="NCBI Taxonomy" id="73154"/>
    <lineage>
        <taxon>Eukaryota</taxon>
        <taxon>Viridiplantae</taxon>
        <taxon>Streptophyta</taxon>
        <taxon>Embryophyta</taxon>
        <taxon>Tracheophyta</taxon>
        <taxon>Spermatophyta</taxon>
        <taxon>Magnoliopsida</taxon>
        <taxon>eudicotyledons</taxon>
        <taxon>Gunneridae</taxon>
        <taxon>Pentapetalae</taxon>
        <taxon>rosids</taxon>
        <taxon>fabids</taxon>
        <taxon>Malpighiales</taxon>
        <taxon>Euphorbiaceae</taxon>
        <taxon>Crotonoideae</taxon>
        <taxon>Aleuritideae</taxon>
        <taxon>Vernicia</taxon>
    </lineage>
</organism>